<dbReference type="InterPro" id="IPR051043">
    <property type="entry name" value="Sulfatase_Mod_Factor_Kinase"/>
</dbReference>
<evidence type="ECO:0000259" key="1">
    <source>
        <dbReference type="Pfam" id="PF03781"/>
    </source>
</evidence>
<reference evidence="2 3" key="1">
    <citation type="submission" date="2015-07" db="EMBL/GenBank/DDBJ databases">
        <title>Genome analysis of myxobacterium Chondromyces crocatus Cm c5 reveals a high potential for natural compound synthesis and the genetic basis for the loss of fruiting body formation.</title>
        <authorList>
            <person name="Zaburannyi N."/>
            <person name="Bunk B."/>
            <person name="Maier J."/>
            <person name="Overmann J."/>
            <person name="Mueller R."/>
        </authorList>
    </citation>
    <scope>NUCLEOTIDE SEQUENCE [LARGE SCALE GENOMIC DNA]</scope>
    <source>
        <strain evidence="2 3">Cm c5</strain>
    </source>
</reference>
<evidence type="ECO:0000313" key="3">
    <source>
        <dbReference type="Proteomes" id="UP000067626"/>
    </source>
</evidence>
<dbReference type="KEGG" id="ccro:CMC5_072710"/>
<dbReference type="InterPro" id="IPR005532">
    <property type="entry name" value="SUMF_dom"/>
</dbReference>
<sequence length="445" mass="44713">MGGAGGSGGASTGGGGSGAGPVALHCFNGTKDGNETDVDCGGSCARCDDGLACSVPSDCASRRCQGGSCVPASCGNGVLDGDETDIDCGGGSATTGSNPACPPCTETRVCAVGADCASLSCINNRCMNPTCSDGVKNGQETDIDCGGTCGACDPGAACLVGGDCKEQVCVNDVCLVASCNDGVKNGFETDIDCGNICGKKCPPGQRCSANGDCSTNRCQQFLCACPTDMVIAPVVGGGATCIDAYEVIQSEYNIFLQANPNIAGLPAICAGNIYQPSAGWPPADGRHPVTYVDWCDAYAYCKYAGKHLCGKIGGGSNPPSAYADATQSEWFNACTGQGVNAYPYGNTYLPNQCVGADSALAGQLQLKRIPPAPLPPAPTCIGNAVGLQQMSGNAAEWEDSCNASGQCRVRGGSSLSGAAALRCDASEFRDALDNSDGLVGFRCCL</sequence>
<protein>
    <recommendedName>
        <fullName evidence="1">Sulfatase-modifying factor enzyme-like domain-containing protein</fullName>
    </recommendedName>
</protein>
<dbReference type="EMBL" id="CP012159">
    <property type="protein sequence ID" value="AKT43044.1"/>
    <property type="molecule type" value="Genomic_DNA"/>
</dbReference>
<dbReference type="AlphaFoldDB" id="A0A0K1EQE8"/>
<gene>
    <name evidence="2" type="ORF">CMC5_072710</name>
</gene>
<proteinExistence type="predicted"/>
<dbReference type="InterPro" id="IPR016187">
    <property type="entry name" value="CTDL_fold"/>
</dbReference>
<dbReference type="Gene3D" id="3.90.1580.10">
    <property type="entry name" value="paralog of FGE (formylglycine-generating enzyme)"/>
    <property type="match status" value="1"/>
</dbReference>
<evidence type="ECO:0000313" key="2">
    <source>
        <dbReference type="EMBL" id="AKT43044.1"/>
    </source>
</evidence>
<dbReference type="InterPro" id="IPR042095">
    <property type="entry name" value="SUMF_sf"/>
</dbReference>
<accession>A0A0K1EQE8</accession>
<dbReference type="Pfam" id="PF03781">
    <property type="entry name" value="FGE-sulfatase"/>
    <property type="match status" value="1"/>
</dbReference>
<dbReference type="PANTHER" id="PTHR23150">
    <property type="entry name" value="SULFATASE MODIFYING FACTOR 1, 2"/>
    <property type="match status" value="1"/>
</dbReference>
<organism evidence="2 3">
    <name type="scientific">Chondromyces crocatus</name>
    <dbReference type="NCBI Taxonomy" id="52"/>
    <lineage>
        <taxon>Bacteria</taxon>
        <taxon>Pseudomonadati</taxon>
        <taxon>Myxococcota</taxon>
        <taxon>Polyangia</taxon>
        <taxon>Polyangiales</taxon>
        <taxon>Polyangiaceae</taxon>
        <taxon>Chondromyces</taxon>
    </lineage>
</organism>
<keyword evidence="3" id="KW-1185">Reference proteome</keyword>
<dbReference type="SUPFAM" id="SSF56436">
    <property type="entry name" value="C-type lectin-like"/>
    <property type="match status" value="1"/>
</dbReference>
<dbReference type="Proteomes" id="UP000067626">
    <property type="component" value="Chromosome"/>
</dbReference>
<name>A0A0K1EQE8_CHOCO</name>
<feature type="domain" description="Sulfatase-modifying factor enzyme-like" evidence="1">
    <location>
        <begin position="242"/>
        <end position="443"/>
    </location>
</feature>
<dbReference type="STRING" id="52.CMC5_072710"/>